<evidence type="ECO:0000256" key="1">
    <source>
        <dbReference type="ARBA" id="ARBA00022786"/>
    </source>
</evidence>
<dbReference type="AlphaFoldDB" id="F6TDN1"/>
<organism evidence="3 4">
    <name type="scientific">Ciona intestinalis</name>
    <name type="common">Transparent sea squirt</name>
    <name type="synonym">Ascidia intestinalis</name>
    <dbReference type="NCBI Taxonomy" id="7719"/>
    <lineage>
        <taxon>Eukaryota</taxon>
        <taxon>Metazoa</taxon>
        <taxon>Chordata</taxon>
        <taxon>Tunicata</taxon>
        <taxon>Ascidiacea</taxon>
        <taxon>Phlebobranchia</taxon>
        <taxon>Cionidae</taxon>
        <taxon>Ciona</taxon>
    </lineage>
</organism>
<reference evidence="3" key="3">
    <citation type="submission" date="2025-08" db="UniProtKB">
        <authorList>
            <consortium name="Ensembl"/>
        </authorList>
    </citation>
    <scope>IDENTIFICATION</scope>
</reference>
<dbReference type="InParanoid" id="F6TDN1"/>
<sequence>MKQHGPKYIKQYAVGIIDYSSQYGGENRRSFSYSVSNIMGEPQIFPKYGDFTQAAVMRTYGPWWEKCSSPSFKKDHRPRAFPFTSQDYIDVVFDQAVYPWSIAIYETYNPGSLVRILALCQRFPKQTAKRHWEVLWDNPHPQSNLPNEARMFAPILREIKHRSRIIRLEFCHSHLDYYAELDAVELTGCHVRTYLFSEDLIFSESKIDYSLSSNVDPEPPSESEEEEPIQFSHPGGMFSLLPAELTSKIFSYLPFPDICRAAQVCSVFHDHSYDPSQLTCLNLHTYWHMVNENTLKGIVNRCQNGCTVQTLNMRWVGGGDIISPDHFNWFFRSCNLSSLSYLDVGSSPCITDEVLTTMTAVLPGLNHLNIESCDKPSSEGLRVLHKLKQLETLNLYRTKVDDAGIICVLHSNNNLQSLNLGSCQQITDYDRVFCEIAAHCKQMRIIDAWRARSLTSRGLNELAKNCQFLEELDFGWCGTLQSSTGCFTYLARCCPNLKKLFLTANRTVADAEIRMLAEYCIKLRQLDILGTRQVSVAAVELLLHQCKDLQFLDLSFCFSFTVDVVNRLRTMFPGVAIKRSFQE</sequence>
<dbReference type="EMBL" id="EAAA01001025">
    <property type="status" value="NOT_ANNOTATED_CDS"/>
    <property type="molecule type" value="Genomic_DNA"/>
</dbReference>
<reference evidence="3" key="4">
    <citation type="submission" date="2025-09" db="UniProtKB">
        <authorList>
            <consortium name="Ensembl"/>
        </authorList>
    </citation>
    <scope>IDENTIFICATION</scope>
</reference>
<dbReference type="Proteomes" id="UP000008144">
    <property type="component" value="Chromosome 12"/>
</dbReference>
<dbReference type="Gene3D" id="1.20.1280.50">
    <property type="match status" value="1"/>
</dbReference>
<dbReference type="Gene3D" id="3.80.10.10">
    <property type="entry name" value="Ribonuclease Inhibitor"/>
    <property type="match status" value="2"/>
</dbReference>
<keyword evidence="4" id="KW-1185">Reference proteome</keyword>
<dbReference type="InterPro" id="IPR006553">
    <property type="entry name" value="Leu-rich_rpt_Cys-con_subtyp"/>
</dbReference>
<dbReference type="CDD" id="cd22117">
    <property type="entry name" value="F-box_FBXL4"/>
    <property type="match status" value="1"/>
</dbReference>
<dbReference type="OMA" id="GWCMREA"/>
<dbReference type="STRING" id="7719.ENSCINP00000025638"/>
<dbReference type="GO" id="GO:0019005">
    <property type="term" value="C:SCF ubiquitin ligase complex"/>
    <property type="evidence" value="ECO:0000318"/>
    <property type="project" value="GO_Central"/>
</dbReference>
<dbReference type="Ensembl" id="ENSCINT00000025884.2">
    <property type="protein sequence ID" value="ENSCINP00000025638.2"/>
    <property type="gene ID" value="ENSCING00000004251.3"/>
</dbReference>
<evidence type="ECO:0000259" key="2">
    <source>
        <dbReference type="PROSITE" id="PS50181"/>
    </source>
</evidence>
<dbReference type="PANTHER" id="PTHR13318">
    <property type="entry name" value="PARTNER OF PAIRED, ISOFORM B-RELATED"/>
    <property type="match status" value="1"/>
</dbReference>
<dbReference type="FunFam" id="3.80.10.10:FF:000152">
    <property type="entry name" value="F-box/LRR-repeat protein 4 isoform X1"/>
    <property type="match status" value="1"/>
</dbReference>
<dbReference type="InterPro" id="IPR036047">
    <property type="entry name" value="F-box-like_dom_sf"/>
</dbReference>
<accession>F6TDN1</accession>
<dbReference type="Pfam" id="PF25372">
    <property type="entry name" value="DUF7885"/>
    <property type="match status" value="1"/>
</dbReference>
<dbReference type="HOGENOM" id="CLU_024764_2_0_1"/>
<dbReference type="GO" id="GO:0031146">
    <property type="term" value="P:SCF-dependent proteasomal ubiquitin-dependent protein catabolic process"/>
    <property type="evidence" value="ECO:0000318"/>
    <property type="project" value="GO_Central"/>
</dbReference>
<reference evidence="4" key="1">
    <citation type="journal article" date="2002" name="Science">
        <title>The draft genome of Ciona intestinalis: insights into chordate and vertebrate origins.</title>
        <authorList>
            <person name="Dehal P."/>
            <person name="Satou Y."/>
            <person name="Campbell R.K."/>
            <person name="Chapman J."/>
            <person name="Degnan B."/>
            <person name="De Tomaso A."/>
            <person name="Davidson B."/>
            <person name="Di Gregorio A."/>
            <person name="Gelpke M."/>
            <person name="Goodstein D.M."/>
            <person name="Harafuji N."/>
            <person name="Hastings K.E."/>
            <person name="Ho I."/>
            <person name="Hotta K."/>
            <person name="Huang W."/>
            <person name="Kawashima T."/>
            <person name="Lemaire P."/>
            <person name="Martinez D."/>
            <person name="Meinertzhagen I.A."/>
            <person name="Necula S."/>
            <person name="Nonaka M."/>
            <person name="Putnam N."/>
            <person name="Rash S."/>
            <person name="Saiga H."/>
            <person name="Satake M."/>
            <person name="Terry A."/>
            <person name="Yamada L."/>
            <person name="Wang H.G."/>
            <person name="Awazu S."/>
            <person name="Azumi K."/>
            <person name="Boore J."/>
            <person name="Branno M."/>
            <person name="Chin-Bow S."/>
            <person name="DeSantis R."/>
            <person name="Doyle S."/>
            <person name="Francino P."/>
            <person name="Keys D.N."/>
            <person name="Haga S."/>
            <person name="Hayashi H."/>
            <person name="Hino K."/>
            <person name="Imai K.S."/>
            <person name="Inaba K."/>
            <person name="Kano S."/>
            <person name="Kobayashi K."/>
            <person name="Kobayashi M."/>
            <person name="Lee B.I."/>
            <person name="Makabe K.W."/>
            <person name="Manohar C."/>
            <person name="Matassi G."/>
            <person name="Medina M."/>
            <person name="Mochizuki Y."/>
            <person name="Mount S."/>
            <person name="Morishita T."/>
            <person name="Miura S."/>
            <person name="Nakayama A."/>
            <person name="Nishizaka S."/>
            <person name="Nomoto H."/>
            <person name="Ohta F."/>
            <person name="Oishi K."/>
            <person name="Rigoutsos I."/>
            <person name="Sano M."/>
            <person name="Sasaki A."/>
            <person name="Sasakura Y."/>
            <person name="Shoguchi E."/>
            <person name="Shin-i T."/>
            <person name="Spagnuolo A."/>
            <person name="Stainier D."/>
            <person name="Suzuki M.M."/>
            <person name="Tassy O."/>
            <person name="Takatori N."/>
            <person name="Tokuoka M."/>
            <person name="Yagi K."/>
            <person name="Yoshizaki F."/>
            <person name="Wada S."/>
            <person name="Zhang C."/>
            <person name="Hyatt P.D."/>
            <person name="Larimer F."/>
            <person name="Detter C."/>
            <person name="Doggett N."/>
            <person name="Glavina T."/>
            <person name="Hawkins T."/>
            <person name="Richardson P."/>
            <person name="Lucas S."/>
            <person name="Kohara Y."/>
            <person name="Levine M."/>
            <person name="Satoh N."/>
            <person name="Rokhsar D.S."/>
        </authorList>
    </citation>
    <scope>NUCLEOTIDE SEQUENCE [LARGE SCALE GENOMIC DNA]</scope>
</reference>
<protein>
    <recommendedName>
        <fullName evidence="2">F-box domain-containing protein</fullName>
    </recommendedName>
</protein>
<keyword evidence="1" id="KW-0833">Ubl conjugation pathway</keyword>
<dbReference type="InterPro" id="IPR032675">
    <property type="entry name" value="LRR_dom_sf"/>
</dbReference>
<feature type="domain" description="F-box" evidence="2">
    <location>
        <begin position="235"/>
        <end position="290"/>
    </location>
</feature>
<proteinExistence type="predicted"/>
<dbReference type="Pfam" id="PF12937">
    <property type="entry name" value="F-box-like"/>
    <property type="match status" value="1"/>
</dbReference>
<dbReference type="InterPro" id="IPR001810">
    <property type="entry name" value="F-box_dom"/>
</dbReference>
<dbReference type="SUPFAM" id="SSF52047">
    <property type="entry name" value="RNI-like"/>
    <property type="match status" value="1"/>
</dbReference>
<dbReference type="GeneTree" id="ENSGT00940000155184"/>
<dbReference type="PROSITE" id="PS50181">
    <property type="entry name" value="FBOX"/>
    <property type="match status" value="1"/>
</dbReference>
<evidence type="ECO:0000313" key="4">
    <source>
        <dbReference type="Proteomes" id="UP000008144"/>
    </source>
</evidence>
<dbReference type="SMART" id="SM00367">
    <property type="entry name" value="LRR_CC"/>
    <property type="match status" value="7"/>
</dbReference>
<evidence type="ECO:0000313" key="3">
    <source>
        <dbReference type="Ensembl" id="ENSCINP00000025638.2"/>
    </source>
</evidence>
<dbReference type="InterPro" id="IPR057207">
    <property type="entry name" value="FBXL15_LRR"/>
</dbReference>
<dbReference type="PANTHER" id="PTHR13318:SF152">
    <property type="entry name" value="F-BOX_LRR-REPEAT PROTEIN 4"/>
    <property type="match status" value="1"/>
</dbReference>
<name>F6TDN1_CIOIN</name>
<dbReference type="SUPFAM" id="SSF81383">
    <property type="entry name" value="F-box domain"/>
    <property type="match status" value="1"/>
</dbReference>
<reference evidence="3" key="2">
    <citation type="journal article" date="2008" name="Genome Biol.">
        <title>Improved genome assembly and evidence-based global gene model set for the chordate Ciona intestinalis: new insight into intron and operon populations.</title>
        <authorList>
            <person name="Satou Y."/>
            <person name="Mineta K."/>
            <person name="Ogasawara M."/>
            <person name="Sasakura Y."/>
            <person name="Shoguchi E."/>
            <person name="Ueno K."/>
            <person name="Yamada L."/>
            <person name="Matsumoto J."/>
            <person name="Wasserscheid J."/>
            <person name="Dewar K."/>
            <person name="Wiley G.B."/>
            <person name="Macmil S.L."/>
            <person name="Roe B.A."/>
            <person name="Zeller R.W."/>
            <person name="Hastings K.E."/>
            <person name="Lemaire P."/>
            <person name="Lindquist E."/>
            <person name="Endo T."/>
            <person name="Hotta K."/>
            <person name="Inaba K."/>
        </authorList>
    </citation>
    <scope>NUCLEOTIDE SEQUENCE [LARGE SCALE GENOMIC DNA]</scope>
    <source>
        <strain evidence="3">wild type</strain>
    </source>
</reference>